<evidence type="ECO:0000313" key="2">
    <source>
        <dbReference type="Proteomes" id="UP000187526"/>
    </source>
</evidence>
<protein>
    <recommendedName>
        <fullName evidence="3">Methyltransferase type 12</fullName>
    </recommendedName>
</protein>
<dbReference type="STRING" id="418702.BJN45_04410"/>
<dbReference type="Proteomes" id="UP000187526">
    <property type="component" value="Unassembled WGS sequence"/>
</dbReference>
<proteinExistence type="predicted"/>
<reference evidence="1 2" key="1">
    <citation type="submission" date="2016-10" db="EMBL/GenBank/DDBJ databases">
        <title>Alkaliphiles isolated from bioreactors.</title>
        <authorList>
            <person name="Salah Z."/>
            <person name="Rout S.P."/>
            <person name="Humphreys P.N."/>
        </authorList>
    </citation>
    <scope>NUCLEOTIDE SEQUENCE [LARGE SCALE GENOMIC DNA]</scope>
    <source>
        <strain evidence="1 2">ZS02</strain>
    </source>
</reference>
<dbReference type="CDD" id="cd02440">
    <property type="entry name" value="AdoMet_MTases"/>
    <property type="match status" value="1"/>
</dbReference>
<sequence length="301" mass="33064">MPAGYYAACAGRNDQCPDLEKKYADRLNGIARYLRPGLRILEIGCADGALGARIKQHSAVDYIGIEPSPDAALAAHRLDRVERSVAGVPDLAPFDLLLAFHVLEHIADIAAEISHWRSLCRPDAYLIIEVPHRSGNRLLSHDRHPEHLHQFSLASLTLLLFRAGLSIIEASTGHFESAVYNDSLRVFARLETTPEQRLTELLSRFATLLNGPFVIYGVGGDFCNYLKPLLAQLPVIAICDSASEQQGKIFGRHRVAAYDPAALAGLPILIASTRHAEEIQKNLLAQGVSPSSMFRLEQIYG</sequence>
<dbReference type="PANTHER" id="PTHR43861:SF5">
    <property type="entry name" value="BLL5978 PROTEIN"/>
    <property type="match status" value="1"/>
</dbReference>
<dbReference type="EMBL" id="MTHD01000001">
    <property type="protein sequence ID" value="OMG56938.1"/>
    <property type="molecule type" value="Genomic_DNA"/>
</dbReference>
<dbReference type="SUPFAM" id="SSF53335">
    <property type="entry name" value="S-adenosyl-L-methionine-dependent methyltransferases"/>
    <property type="match status" value="1"/>
</dbReference>
<evidence type="ECO:0000313" key="1">
    <source>
        <dbReference type="EMBL" id="OMG56938.1"/>
    </source>
</evidence>
<accession>A0A1R1IDV7</accession>
<keyword evidence="2" id="KW-1185">Reference proteome</keyword>
<comment type="caution">
    <text evidence="1">The sequence shown here is derived from an EMBL/GenBank/DDBJ whole genome shotgun (WGS) entry which is preliminary data.</text>
</comment>
<dbReference type="PANTHER" id="PTHR43861">
    <property type="entry name" value="TRANS-ACONITATE 2-METHYLTRANSFERASE-RELATED"/>
    <property type="match status" value="1"/>
</dbReference>
<gene>
    <name evidence="1" type="ORF">BJN45_04410</name>
</gene>
<dbReference type="InterPro" id="IPR029063">
    <property type="entry name" value="SAM-dependent_MTases_sf"/>
</dbReference>
<organism evidence="1 2">
    <name type="scientific">Azonexus hydrophilus</name>
    <dbReference type="NCBI Taxonomy" id="418702"/>
    <lineage>
        <taxon>Bacteria</taxon>
        <taxon>Pseudomonadati</taxon>
        <taxon>Pseudomonadota</taxon>
        <taxon>Betaproteobacteria</taxon>
        <taxon>Rhodocyclales</taxon>
        <taxon>Azonexaceae</taxon>
        <taxon>Azonexus</taxon>
    </lineage>
</organism>
<name>A0A1R1IDV7_9RHOO</name>
<dbReference type="Gene3D" id="3.40.50.150">
    <property type="entry name" value="Vaccinia Virus protein VP39"/>
    <property type="match status" value="1"/>
</dbReference>
<evidence type="ECO:0008006" key="3">
    <source>
        <dbReference type="Google" id="ProtNLM"/>
    </source>
</evidence>
<dbReference type="AlphaFoldDB" id="A0A1R1IDV7"/>
<dbReference type="Pfam" id="PF13489">
    <property type="entry name" value="Methyltransf_23"/>
    <property type="match status" value="1"/>
</dbReference>